<keyword evidence="2" id="KW-0547">Nucleotide-binding</keyword>
<dbReference type="PANTHER" id="PTHR42781">
    <property type="entry name" value="SPERMIDINE/PUTRESCINE IMPORT ATP-BINDING PROTEIN POTA"/>
    <property type="match status" value="1"/>
</dbReference>
<feature type="non-terminal residue" evidence="5">
    <location>
        <position position="331"/>
    </location>
</feature>
<dbReference type="InterPro" id="IPR027417">
    <property type="entry name" value="P-loop_NTPase"/>
</dbReference>
<dbReference type="SMART" id="SM00382">
    <property type="entry name" value="AAA"/>
    <property type="match status" value="1"/>
</dbReference>
<dbReference type="Gene3D" id="2.40.50.100">
    <property type="match status" value="1"/>
</dbReference>
<feature type="domain" description="ABC transporter" evidence="4">
    <location>
        <begin position="6"/>
        <end position="236"/>
    </location>
</feature>
<dbReference type="Pfam" id="PF00005">
    <property type="entry name" value="ABC_tran"/>
    <property type="match status" value="1"/>
</dbReference>
<evidence type="ECO:0000259" key="4">
    <source>
        <dbReference type="PROSITE" id="PS50893"/>
    </source>
</evidence>
<dbReference type="InterPro" id="IPR003593">
    <property type="entry name" value="AAA+_ATPase"/>
</dbReference>
<dbReference type="InterPro" id="IPR017871">
    <property type="entry name" value="ABC_transporter-like_CS"/>
</dbReference>
<name>A0A0F9HWC4_9ZZZZ</name>
<evidence type="ECO:0000313" key="5">
    <source>
        <dbReference type="EMBL" id="KKL86000.1"/>
    </source>
</evidence>
<reference evidence="5" key="1">
    <citation type="journal article" date="2015" name="Nature">
        <title>Complex archaea that bridge the gap between prokaryotes and eukaryotes.</title>
        <authorList>
            <person name="Spang A."/>
            <person name="Saw J.H."/>
            <person name="Jorgensen S.L."/>
            <person name="Zaremba-Niedzwiedzka K."/>
            <person name="Martijn J."/>
            <person name="Lind A.E."/>
            <person name="van Eijk R."/>
            <person name="Schleper C."/>
            <person name="Guy L."/>
            <person name="Ettema T.J."/>
        </authorList>
    </citation>
    <scope>NUCLEOTIDE SEQUENCE</scope>
</reference>
<proteinExistence type="predicted"/>
<dbReference type="PROSITE" id="PS00211">
    <property type="entry name" value="ABC_TRANSPORTER_1"/>
    <property type="match status" value="1"/>
</dbReference>
<dbReference type="AlphaFoldDB" id="A0A0F9HWC4"/>
<dbReference type="PANTHER" id="PTHR42781:SF4">
    <property type="entry name" value="SPERMIDINE_PUTRESCINE IMPORT ATP-BINDING PROTEIN POTA"/>
    <property type="match status" value="1"/>
</dbReference>
<comment type="caution">
    <text evidence="5">The sequence shown here is derived from an EMBL/GenBank/DDBJ whole genome shotgun (WGS) entry which is preliminary data.</text>
</comment>
<keyword evidence="3" id="KW-0067">ATP-binding</keyword>
<dbReference type="FunFam" id="3.40.50.300:FF:000425">
    <property type="entry name" value="Probable ABC transporter, ATP-binding subunit"/>
    <property type="match status" value="1"/>
</dbReference>
<dbReference type="PROSITE" id="PS50893">
    <property type="entry name" value="ABC_TRANSPORTER_2"/>
    <property type="match status" value="1"/>
</dbReference>
<dbReference type="Gene3D" id="3.40.50.300">
    <property type="entry name" value="P-loop containing nucleotide triphosphate hydrolases"/>
    <property type="match status" value="1"/>
</dbReference>
<protein>
    <recommendedName>
        <fullName evidence="4">ABC transporter domain-containing protein</fullName>
    </recommendedName>
</protein>
<sequence>MTEPALKLAQVEKTFDEVHAVDKVSLDVNQGEFFSLLGPSGSGKTTLLRIIAGLETPGNGTVHIGGRDVTRLPPYARGIGMVFQDFLLFPHKTVAENITFPLKMQGLPQSKQKEQLNWVLSLVRMKGYEDRYPHMLSGGQKQRVALARGLVSRPDILLLDEPLANLDLELRREMEVEMRRFQAELEIPFIYVTHNQEEALTLSSRMAVMHNGKFEQVGAKLDLYNTPQTRFVASFLGSPNYIQGQIKRVEGNVAILEWKELDLHVPAPPNANNGDKIDYFLKHERILIQSPKESEPVKGENRFEGTLRDIIFKGQHSDYFVVLSTGEELVV</sequence>
<dbReference type="GO" id="GO:0016887">
    <property type="term" value="F:ATP hydrolysis activity"/>
    <property type="evidence" value="ECO:0007669"/>
    <property type="project" value="InterPro"/>
</dbReference>
<dbReference type="SUPFAM" id="SSF50331">
    <property type="entry name" value="MOP-like"/>
    <property type="match status" value="1"/>
</dbReference>
<organism evidence="5">
    <name type="scientific">marine sediment metagenome</name>
    <dbReference type="NCBI Taxonomy" id="412755"/>
    <lineage>
        <taxon>unclassified sequences</taxon>
        <taxon>metagenomes</taxon>
        <taxon>ecological metagenomes</taxon>
    </lineage>
</organism>
<dbReference type="GO" id="GO:0005524">
    <property type="term" value="F:ATP binding"/>
    <property type="evidence" value="ECO:0007669"/>
    <property type="project" value="UniProtKB-KW"/>
</dbReference>
<dbReference type="InterPro" id="IPR050093">
    <property type="entry name" value="ABC_SmlMolc_Importer"/>
</dbReference>
<dbReference type="InterPro" id="IPR008995">
    <property type="entry name" value="Mo/tungstate-bd_C_term_dom"/>
</dbReference>
<keyword evidence="1" id="KW-0813">Transport</keyword>
<accession>A0A0F9HWC4</accession>
<evidence type="ECO:0000256" key="1">
    <source>
        <dbReference type="ARBA" id="ARBA00022448"/>
    </source>
</evidence>
<dbReference type="SUPFAM" id="SSF52540">
    <property type="entry name" value="P-loop containing nucleoside triphosphate hydrolases"/>
    <property type="match status" value="1"/>
</dbReference>
<dbReference type="InterPro" id="IPR003439">
    <property type="entry name" value="ABC_transporter-like_ATP-bd"/>
</dbReference>
<gene>
    <name evidence="5" type="ORF">LCGC14_1949100</name>
</gene>
<evidence type="ECO:0000256" key="2">
    <source>
        <dbReference type="ARBA" id="ARBA00022741"/>
    </source>
</evidence>
<dbReference type="EMBL" id="LAZR01021243">
    <property type="protein sequence ID" value="KKL86000.1"/>
    <property type="molecule type" value="Genomic_DNA"/>
</dbReference>
<evidence type="ECO:0000256" key="3">
    <source>
        <dbReference type="ARBA" id="ARBA00022840"/>
    </source>
</evidence>